<dbReference type="InterPro" id="IPR050675">
    <property type="entry name" value="OAF3"/>
</dbReference>
<dbReference type="CDD" id="cd00067">
    <property type="entry name" value="GAL4"/>
    <property type="match status" value="1"/>
</dbReference>
<feature type="domain" description="Zn(2)-C6 fungal-type" evidence="6">
    <location>
        <begin position="16"/>
        <end position="46"/>
    </location>
</feature>
<evidence type="ECO:0000313" key="7">
    <source>
        <dbReference type="EMBL" id="CEL05148.1"/>
    </source>
</evidence>
<evidence type="ECO:0000256" key="1">
    <source>
        <dbReference type="ARBA" id="ARBA00023015"/>
    </source>
</evidence>
<keyword evidence="8" id="KW-1185">Reference proteome</keyword>
<dbReference type="Gene3D" id="4.10.240.10">
    <property type="entry name" value="Zn(2)-C6 fungal-type DNA-binding domain"/>
    <property type="match status" value="1"/>
</dbReference>
<accession>A0A0U5C8M9</accession>
<evidence type="ECO:0000256" key="3">
    <source>
        <dbReference type="ARBA" id="ARBA00023163"/>
    </source>
</evidence>
<evidence type="ECO:0000256" key="5">
    <source>
        <dbReference type="SAM" id="MobiDB-lite"/>
    </source>
</evidence>
<dbReference type="GO" id="GO:0000981">
    <property type="term" value="F:DNA-binding transcription factor activity, RNA polymerase II-specific"/>
    <property type="evidence" value="ECO:0007669"/>
    <property type="project" value="InterPro"/>
</dbReference>
<dbReference type="SMART" id="SM00066">
    <property type="entry name" value="GAL4"/>
    <property type="match status" value="1"/>
</dbReference>
<dbReference type="OMA" id="QDWILQE"/>
<organism evidence="7 8">
    <name type="scientific">Aspergillus calidoustus</name>
    <dbReference type="NCBI Taxonomy" id="454130"/>
    <lineage>
        <taxon>Eukaryota</taxon>
        <taxon>Fungi</taxon>
        <taxon>Dikarya</taxon>
        <taxon>Ascomycota</taxon>
        <taxon>Pezizomycotina</taxon>
        <taxon>Eurotiomycetes</taxon>
        <taxon>Eurotiomycetidae</taxon>
        <taxon>Eurotiales</taxon>
        <taxon>Aspergillaceae</taxon>
        <taxon>Aspergillus</taxon>
        <taxon>Aspergillus subgen. Nidulantes</taxon>
    </lineage>
</organism>
<proteinExistence type="predicted"/>
<dbReference type="InterPro" id="IPR036864">
    <property type="entry name" value="Zn2-C6_fun-type_DNA-bd_sf"/>
</dbReference>
<dbReference type="PANTHER" id="PTHR31069">
    <property type="entry name" value="OLEATE-ACTIVATED TRANSCRIPTION FACTOR 1-RELATED"/>
    <property type="match status" value="1"/>
</dbReference>
<dbReference type="PANTHER" id="PTHR31069:SF32">
    <property type="entry name" value="ARGININE METABOLISM REGULATION PROTEIN II"/>
    <property type="match status" value="1"/>
</dbReference>
<keyword evidence="4" id="KW-0539">Nucleus</keyword>
<reference evidence="8" key="1">
    <citation type="journal article" date="2016" name="Genome Announc.">
        <title>Draft genome sequences of fungus Aspergillus calidoustus.</title>
        <authorList>
            <person name="Horn F."/>
            <person name="Linde J."/>
            <person name="Mattern D.J."/>
            <person name="Walther G."/>
            <person name="Guthke R."/>
            <person name="Scherlach K."/>
            <person name="Martin K."/>
            <person name="Brakhage A.A."/>
            <person name="Petzke L."/>
            <person name="Valiante V."/>
        </authorList>
    </citation>
    <scope>NUCLEOTIDE SEQUENCE [LARGE SCALE GENOMIC DNA]</scope>
    <source>
        <strain evidence="8">SF006504</strain>
    </source>
</reference>
<evidence type="ECO:0000259" key="6">
    <source>
        <dbReference type="PROSITE" id="PS50048"/>
    </source>
</evidence>
<dbReference type="STRING" id="454130.A0A0U5C8M9"/>
<dbReference type="EMBL" id="CDMC01000005">
    <property type="protein sequence ID" value="CEL05148.1"/>
    <property type="molecule type" value="Genomic_DNA"/>
</dbReference>
<dbReference type="PROSITE" id="PS50048">
    <property type="entry name" value="ZN2_CY6_FUNGAL_2"/>
    <property type="match status" value="1"/>
</dbReference>
<name>A0A0U5C8M9_ASPCI</name>
<evidence type="ECO:0000256" key="4">
    <source>
        <dbReference type="ARBA" id="ARBA00023242"/>
    </source>
</evidence>
<keyword evidence="1" id="KW-0805">Transcription regulation</keyword>
<feature type="compositionally biased region" description="Pro residues" evidence="5">
    <location>
        <begin position="90"/>
        <end position="101"/>
    </location>
</feature>
<dbReference type="Pfam" id="PF00172">
    <property type="entry name" value="Zn_clus"/>
    <property type="match status" value="1"/>
</dbReference>
<dbReference type="PROSITE" id="PS00463">
    <property type="entry name" value="ZN2_CY6_FUNGAL_1"/>
    <property type="match status" value="1"/>
</dbReference>
<protein>
    <recommendedName>
        <fullName evidence="6">Zn(2)-C6 fungal-type domain-containing protein</fullName>
    </recommendedName>
</protein>
<dbReference type="GO" id="GO:0003677">
    <property type="term" value="F:DNA binding"/>
    <property type="evidence" value="ECO:0007669"/>
    <property type="project" value="UniProtKB-KW"/>
</dbReference>
<keyword evidence="3" id="KW-0804">Transcription</keyword>
<sequence>MSSSVERDNPPPRRKSCEACRAAKRRCDLALPACFRCTRRNVACVYPGLPAPDLMPELLALFNQPDVPEPRMTQFTLGTTPTFDPVLLETPPPSIHQPSPSPLENRPQESPISVTHSHSFEITHVRTRAHAPLSEIMASRFQYALDTLSDTPRMMVAENQTPWSHRELYSDGMPKVMQDAYACCALYITKNPINGPVITSHIHTRHQELILTPLPTSTPDLLAHTHALLIYRIMHIFDPDLHNALTTSPFECLSISALESAAVLLFSSTHFPPESDPSDRLMNNTPLLPSTLESTMHFWKLWIVEESARRTILFTFYFLQIVRLLRGERNLHCDGKLGLLHAWYASAYLWGAQSALDFAVAWAEREHFIVRNVNFTKVLSEAQPGDVDCFGRMLLVTSQGMENIREWFSARGSIL</sequence>
<gene>
    <name evidence="7" type="ORF">ASPCAL06268</name>
</gene>
<dbReference type="Proteomes" id="UP000054771">
    <property type="component" value="Unassembled WGS sequence"/>
</dbReference>
<dbReference type="SUPFAM" id="SSF57701">
    <property type="entry name" value="Zn2/Cys6 DNA-binding domain"/>
    <property type="match status" value="1"/>
</dbReference>
<dbReference type="AlphaFoldDB" id="A0A0U5C8M9"/>
<dbReference type="GO" id="GO:0008270">
    <property type="term" value="F:zinc ion binding"/>
    <property type="evidence" value="ECO:0007669"/>
    <property type="project" value="InterPro"/>
</dbReference>
<evidence type="ECO:0000313" key="8">
    <source>
        <dbReference type="Proteomes" id="UP000054771"/>
    </source>
</evidence>
<keyword evidence="2" id="KW-0238">DNA-binding</keyword>
<evidence type="ECO:0000256" key="2">
    <source>
        <dbReference type="ARBA" id="ARBA00023125"/>
    </source>
</evidence>
<feature type="region of interest" description="Disordered" evidence="5">
    <location>
        <begin position="87"/>
        <end position="111"/>
    </location>
</feature>
<dbReference type="OrthoDB" id="4216928at2759"/>
<dbReference type="InterPro" id="IPR001138">
    <property type="entry name" value="Zn2Cys6_DnaBD"/>
</dbReference>